<dbReference type="GO" id="GO:0005524">
    <property type="term" value="F:ATP binding"/>
    <property type="evidence" value="ECO:0007669"/>
    <property type="project" value="UniProtKB-UniRule"/>
</dbReference>
<gene>
    <name evidence="9" type="ORF">NDN08_006120</name>
</gene>
<proteinExistence type="predicted"/>
<evidence type="ECO:0000256" key="2">
    <source>
        <dbReference type="ARBA" id="ARBA00022679"/>
    </source>
</evidence>
<feature type="domain" description="Protein kinase" evidence="8">
    <location>
        <begin position="464"/>
        <end position="727"/>
    </location>
</feature>
<reference evidence="9 10" key="1">
    <citation type="journal article" date="2023" name="Nat. Commun.">
        <title>Origin of minicircular mitochondrial genomes in red algae.</title>
        <authorList>
            <person name="Lee Y."/>
            <person name="Cho C.H."/>
            <person name="Lee Y.M."/>
            <person name="Park S.I."/>
            <person name="Yang J.H."/>
            <person name="West J.A."/>
            <person name="Bhattacharya D."/>
            <person name="Yoon H.S."/>
        </authorList>
    </citation>
    <scope>NUCLEOTIDE SEQUENCE [LARGE SCALE GENOMIC DNA]</scope>
    <source>
        <strain evidence="9 10">CCMP1338</strain>
        <tissue evidence="9">Whole cell</tissue>
    </source>
</reference>
<evidence type="ECO:0000256" key="6">
    <source>
        <dbReference type="PROSITE-ProRule" id="PRU10141"/>
    </source>
</evidence>
<evidence type="ECO:0000313" key="10">
    <source>
        <dbReference type="Proteomes" id="UP001157974"/>
    </source>
</evidence>
<feature type="compositionally biased region" description="Low complexity" evidence="7">
    <location>
        <begin position="136"/>
        <end position="160"/>
    </location>
</feature>
<dbReference type="InterPro" id="IPR017441">
    <property type="entry name" value="Protein_kinase_ATP_BS"/>
</dbReference>
<feature type="region of interest" description="Disordered" evidence="7">
    <location>
        <begin position="246"/>
        <end position="266"/>
    </location>
</feature>
<feature type="compositionally biased region" description="Basic and acidic residues" evidence="7">
    <location>
        <begin position="249"/>
        <end position="260"/>
    </location>
</feature>
<dbReference type="PROSITE" id="PS00108">
    <property type="entry name" value="PROTEIN_KINASE_ST"/>
    <property type="match status" value="1"/>
</dbReference>
<feature type="compositionally biased region" description="Low complexity" evidence="7">
    <location>
        <begin position="861"/>
        <end position="888"/>
    </location>
</feature>
<feature type="compositionally biased region" description="Basic and acidic residues" evidence="7">
    <location>
        <begin position="926"/>
        <end position="937"/>
    </location>
</feature>
<organism evidence="9 10">
    <name type="scientific">Rhodosorus marinus</name>
    <dbReference type="NCBI Taxonomy" id="101924"/>
    <lineage>
        <taxon>Eukaryota</taxon>
        <taxon>Rhodophyta</taxon>
        <taxon>Stylonematophyceae</taxon>
        <taxon>Stylonematales</taxon>
        <taxon>Stylonemataceae</taxon>
        <taxon>Rhodosorus</taxon>
    </lineage>
</organism>
<feature type="binding site" evidence="6">
    <location>
        <position position="494"/>
    </location>
    <ligand>
        <name>ATP</name>
        <dbReference type="ChEBI" id="CHEBI:30616"/>
    </ligand>
</feature>
<dbReference type="InterPro" id="IPR050205">
    <property type="entry name" value="CDPK_Ser/Thr_kinases"/>
</dbReference>
<keyword evidence="2" id="KW-0808">Transferase</keyword>
<name>A0AAV8UJV3_9RHOD</name>
<dbReference type="Proteomes" id="UP001157974">
    <property type="component" value="Unassembled WGS sequence"/>
</dbReference>
<dbReference type="InterPro" id="IPR011009">
    <property type="entry name" value="Kinase-like_dom_sf"/>
</dbReference>
<evidence type="ECO:0000256" key="1">
    <source>
        <dbReference type="ARBA" id="ARBA00022527"/>
    </source>
</evidence>
<dbReference type="PANTHER" id="PTHR24349">
    <property type="entry name" value="SERINE/THREONINE-PROTEIN KINASE"/>
    <property type="match status" value="1"/>
</dbReference>
<sequence length="998" mass="109963">MADNSAMDILTGVQRLNLDLDEDLEPKVKAKSAGALLGSVTQEFEQDREEGIVRASAEVLHRRSDGEGEPGTNVDFHDAVARSRSSAFGNSRPSSQLDIGDDEDDFTMENFKLIQGKLRLSSIDALGSDLGKPPVGRSGSGLSSRTGAVTRTGTTTSASTIKPSTVDELSIPPSTLEFDVVPSRLLYSDLGERKSSAPVRTLNLQIPDEGNAFSTHSQNFIPGLDQAKAERDLSATREVELRPPSIDELSLKIQDDDSSSRKRPSAQLDLEEEDLIFPEAVAAEPVRQSDRFDTLTYSYSKFSAAGGTDFGSYPSQLPEYSVSRKRRTTDDHVDRYGNMIVDKPINLSQLNELIYRISTVCRAAGIQEDMDAVDTDLLNCDLGNVLSSMSRQLRRVEKKNRFNAIKMQHTWYGEGSKIPDKQLFDNVSVHLRTKFNEFKPAKGLTVVLTSAGGLYNNSPMKRRWEVLEEIGRGSSGVVYRARSKVLPGEYAAVKYIDKNSADYSETKVCREVYCFHIIQRAGGHENIVEVYEVDEDDRFVYIVMELLEGEELLNRVSMAGSYMENHSAAIVSQIVEALAFVHSLNIIHRDVKAENFVFSTPARNSPIKLIDFGVSFYSHDYGSCHGTELIGSALYLAPEMWQRRMYNQAVDMFSLGILVHILLTGSPPFNCMDLHDYVHRIQDEDISLDGNEWVSISQLGKQFVRDILQRDPEKRMESRQALEHAWLKAFDSAPEQSSHLGSVQKTLREFSVQCSVKKGRGFLPPLSSAAEAQMVIGALKVEMKKPSVRSGRRTTFVDDVKDLNDSPYMPDTPESEKVPSSDPSTAPVGDLRFPQRKVDDETEQSGGETDAAGKSSGGPYSGYLSSRSSLPLTSSNGDASSASGSNPNSRKDSNHGKSQGSFRAGSFRRRLGKSAASEASGQSGDELDRKKSSRLGELRLSFRNAIEGSSEPVSPLNLGKESGTDDSPPETHRHTPLSSLTRFFSRPWSSKSSQSSAP</sequence>
<dbReference type="SUPFAM" id="SSF56112">
    <property type="entry name" value="Protein kinase-like (PK-like)"/>
    <property type="match status" value="1"/>
</dbReference>
<dbReference type="SMART" id="SM00220">
    <property type="entry name" value="S_TKc"/>
    <property type="match status" value="1"/>
</dbReference>
<dbReference type="Pfam" id="PF00069">
    <property type="entry name" value="Pkinase"/>
    <property type="match status" value="1"/>
</dbReference>
<evidence type="ECO:0000256" key="4">
    <source>
        <dbReference type="ARBA" id="ARBA00022777"/>
    </source>
</evidence>
<keyword evidence="1" id="KW-0723">Serine/threonine-protein kinase</keyword>
<dbReference type="InterPro" id="IPR000719">
    <property type="entry name" value="Prot_kinase_dom"/>
</dbReference>
<dbReference type="PROSITE" id="PS00107">
    <property type="entry name" value="PROTEIN_KINASE_ATP"/>
    <property type="match status" value="1"/>
</dbReference>
<dbReference type="EMBL" id="JAMWBK010000008">
    <property type="protein sequence ID" value="KAJ8902800.1"/>
    <property type="molecule type" value="Genomic_DNA"/>
</dbReference>
<evidence type="ECO:0000313" key="9">
    <source>
        <dbReference type="EMBL" id="KAJ8902800.1"/>
    </source>
</evidence>
<feature type="region of interest" description="Disordered" evidence="7">
    <location>
        <begin position="131"/>
        <end position="160"/>
    </location>
</feature>
<keyword evidence="5 6" id="KW-0067">ATP-binding</keyword>
<evidence type="ECO:0000256" key="5">
    <source>
        <dbReference type="ARBA" id="ARBA00022840"/>
    </source>
</evidence>
<evidence type="ECO:0000259" key="8">
    <source>
        <dbReference type="PROSITE" id="PS50011"/>
    </source>
</evidence>
<feature type="compositionally biased region" description="Low complexity" evidence="7">
    <location>
        <begin position="985"/>
        <end position="998"/>
    </location>
</feature>
<evidence type="ECO:0000256" key="3">
    <source>
        <dbReference type="ARBA" id="ARBA00022741"/>
    </source>
</evidence>
<dbReference type="GO" id="GO:0004674">
    <property type="term" value="F:protein serine/threonine kinase activity"/>
    <property type="evidence" value="ECO:0007669"/>
    <property type="project" value="UniProtKB-KW"/>
</dbReference>
<feature type="region of interest" description="Disordered" evidence="7">
    <location>
        <begin position="787"/>
        <end position="998"/>
    </location>
</feature>
<dbReference type="Gene3D" id="1.10.510.10">
    <property type="entry name" value="Transferase(Phosphotransferase) domain 1"/>
    <property type="match status" value="1"/>
</dbReference>
<dbReference type="InterPro" id="IPR008271">
    <property type="entry name" value="Ser/Thr_kinase_AS"/>
</dbReference>
<keyword evidence="3 6" id="KW-0547">Nucleotide-binding</keyword>
<keyword evidence="4" id="KW-0418">Kinase</keyword>
<accession>A0AAV8UJV3</accession>
<dbReference type="PROSITE" id="PS50011">
    <property type="entry name" value="PROTEIN_KINASE_DOM"/>
    <property type="match status" value="1"/>
</dbReference>
<comment type="caution">
    <text evidence="9">The sequence shown here is derived from an EMBL/GenBank/DDBJ whole genome shotgun (WGS) entry which is preliminary data.</text>
</comment>
<dbReference type="FunFam" id="1.10.510.10:FF:000571">
    <property type="entry name" value="Maternal embryonic leucine zipper kinase"/>
    <property type="match status" value="1"/>
</dbReference>
<feature type="compositionally biased region" description="Basic and acidic residues" evidence="7">
    <location>
        <begin position="795"/>
        <end position="804"/>
    </location>
</feature>
<dbReference type="AlphaFoldDB" id="A0AAV8UJV3"/>
<evidence type="ECO:0000256" key="7">
    <source>
        <dbReference type="SAM" id="MobiDB-lite"/>
    </source>
</evidence>
<keyword evidence="10" id="KW-1185">Reference proteome</keyword>
<protein>
    <recommendedName>
        <fullName evidence="8">Protein kinase domain-containing protein</fullName>
    </recommendedName>
</protein>